<dbReference type="Proteomes" id="UP000694846">
    <property type="component" value="Unplaced"/>
</dbReference>
<evidence type="ECO:0000256" key="3">
    <source>
        <dbReference type="ARBA" id="ARBA00022679"/>
    </source>
</evidence>
<reference evidence="6" key="1">
    <citation type="submission" date="2025-08" db="UniProtKB">
        <authorList>
            <consortium name="RefSeq"/>
        </authorList>
    </citation>
    <scope>IDENTIFICATION</scope>
    <source>
        <tissue evidence="6">Whole body</tissue>
    </source>
</reference>
<dbReference type="GO" id="GO:0008194">
    <property type="term" value="F:UDP-glycosyltransferase activity"/>
    <property type="evidence" value="ECO:0007669"/>
    <property type="project" value="InterPro"/>
</dbReference>
<organism evidence="5 6">
    <name type="scientific">Sipha flava</name>
    <name type="common">yellow sugarcane aphid</name>
    <dbReference type="NCBI Taxonomy" id="143950"/>
    <lineage>
        <taxon>Eukaryota</taxon>
        <taxon>Metazoa</taxon>
        <taxon>Ecdysozoa</taxon>
        <taxon>Arthropoda</taxon>
        <taxon>Hexapoda</taxon>
        <taxon>Insecta</taxon>
        <taxon>Pterygota</taxon>
        <taxon>Neoptera</taxon>
        <taxon>Paraneoptera</taxon>
        <taxon>Hemiptera</taxon>
        <taxon>Sternorrhyncha</taxon>
        <taxon>Aphidomorpha</taxon>
        <taxon>Aphidoidea</taxon>
        <taxon>Aphididae</taxon>
        <taxon>Sipha</taxon>
    </lineage>
</organism>
<dbReference type="OrthoDB" id="5835829at2759"/>
<dbReference type="SUPFAM" id="SSF53756">
    <property type="entry name" value="UDP-Glycosyltransferase/glycogen phosphorylase"/>
    <property type="match status" value="1"/>
</dbReference>
<sequence length="282" mass="31570">MKIFGLLLVAVGAMSVADGANILGVFPINGRSHWAVYESVLKALVARGHNVTVITAFPEKTPLSNYTVIDVSKTFPSAVNQIGIDIVLNYLSSVFISQWYISDLQMKLCRESQKLPEVQALLKSGIKFDAVFTEIFGADCDVGYAYHFKAPLLSIMSSSHLPWSYDRVGGPDNPSYIPTIVTRAVGKMNFQMRMINTLYYIYFKLAWIYYSDWPADKLLKENFGPDAPYINDIVYNTSMVFVNGHFSMDGPRPLVPNMVEIGGIHIKPPKPLPKDILKFIED</sequence>
<keyword evidence="2" id="KW-0328">Glycosyltransferase</keyword>
<dbReference type="RefSeq" id="XP_025419605.1">
    <property type="nucleotide sequence ID" value="XM_025563820.1"/>
</dbReference>
<feature type="signal peptide" evidence="4">
    <location>
        <begin position="1"/>
        <end position="19"/>
    </location>
</feature>
<dbReference type="InterPro" id="IPR050271">
    <property type="entry name" value="UDP-glycosyltransferase"/>
</dbReference>
<dbReference type="PANTHER" id="PTHR48043">
    <property type="entry name" value="EG:EG0003.4 PROTEIN-RELATED"/>
    <property type="match status" value="1"/>
</dbReference>
<evidence type="ECO:0000256" key="4">
    <source>
        <dbReference type="SAM" id="SignalP"/>
    </source>
</evidence>
<feature type="non-terminal residue" evidence="6">
    <location>
        <position position="282"/>
    </location>
</feature>
<keyword evidence="3" id="KW-0808">Transferase</keyword>
<evidence type="ECO:0000313" key="6">
    <source>
        <dbReference type="RefSeq" id="XP_025419605.1"/>
    </source>
</evidence>
<dbReference type="GeneID" id="112689940"/>
<dbReference type="AlphaFoldDB" id="A0A8B8GA19"/>
<gene>
    <name evidence="6" type="primary">LOC112689940</name>
</gene>
<comment type="similarity">
    <text evidence="1">Belongs to the UDP-glycosyltransferase family.</text>
</comment>
<evidence type="ECO:0000256" key="1">
    <source>
        <dbReference type="ARBA" id="ARBA00009995"/>
    </source>
</evidence>
<evidence type="ECO:0000313" key="5">
    <source>
        <dbReference type="Proteomes" id="UP000694846"/>
    </source>
</evidence>
<dbReference type="Pfam" id="PF00201">
    <property type="entry name" value="UDPGT"/>
    <property type="match status" value="1"/>
</dbReference>
<evidence type="ECO:0000256" key="2">
    <source>
        <dbReference type="ARBA" id="ARBA00022676"/>
    </source>
</evidence>
<feature type="chain" id="PRO_5034065042" evidence="4">
    <location>
        <begin position="20"/>
        <end position="282"/>
    </location>
</feature>
<accession>A0A8B8GA19</accession>
<protein>
    <submittedName>
        <fullName evidence="6">UDP-glucuronosyltransferase 2B7-like</fullName>
    </submittedName>
</protein>
<keyword evidence="4" id="KW-0732">Signal</keyword>
<name>A0A8B8GA19_9HEMI</name>
<dbReference type="InterPro" id="IPR002213">
    <property type="entry name" value="UDP_glucos_trans"/>
</dbReference>
<keyword evidence="5" id="KW-1185">Reference proteome</keyword>
<dbReference type="PANTHER" id="PTHR48043:SF145">
    <property type="entry name" value="FI06409P-RELATED"/>
    <property type="match status" value="1"/>
</dbReference>
<proteinExistence type="inferred from homology"/>